<accession>A0ACB7PN07</accession>
<dbReference type="Proteomes" id="UP000724584">
    <property type="component" value="Unassembled WGS sequence"/>
</dbReference>
<name>A0ACB7PN07_9PEZI</name>
<organism evidence="1 2">
    <name type="scientific">Chaetomium tenue</name>
    <dbReference type="NCBI Taxonomy" id="1854479"/>
    <lineage>
        <taxon>Eukaryota</taxon>
        <taxon>Fungi</taxon>
        <taxon>Dikarya</taxon>
        <taxon>Ascomycota</taxon>
        <taxon>Pezizomycotina</taxon>
        <taxon>Sordariomycetes</taxon>
        <taxon>Sordariomycetidae</taxon>
        <taxon>Sordariales</taxon>
        <taxon>Chaetomiaceae</taxon>
        <taxon>Chaetomium</taxon>
    </lineage>
</organism>
<reference evidence="1 2" key="1">
    <citation type="journal article" date="2021" name="Nat. Commun.">
        <title>Genetic determinants of endophytism in the Arabidopsis root mycobiome.</title>
        <authorList>
            <person name="Mesny F."/>
            <person name="Miyauchi S."/>
            <person name="Thiergart T."/>
            <person name="Pickel B."/>
            <person name="Atanasova L."/>
            <person name="Karlsson M."/>
            <person name="Huettel B."/>
            <person name="Barry K.W."/>
            <person name="Haridas S."/>
            <person name="Chen C."/>
            <person name="Bauer D."/>
            <person name="Andreopoulos W."/>
            <person name="Pangilinan J."/>
            <person name="LaButti K."/>
            <person name="Riley R."/>
            <person name="Lipzen A."/>
            <person name="Clum A."/>
            <person name="Drula E."/>
            <person name="Henrissat B."/>
            <person name="Kohler A."/>
            <person name="Grigoriev I.V."/>
            <person name="Martin F.M."/>
            <person name="Hacquard S."/>
        </authorList>
    </citation>
    <scope>NUCLEOTIDE SEQUENCE [LARGE SCALE GENOMIC DNA]</scope>
    <source>
        <strain evidence="1 2">MPI-SDFR-AT-0079</strain>
    </source>
</reference>
<sequence>MSNPKLERVYSASEHAHEIELDVVAIHGLNTDPSRSFQAYEVEGDSTSRLVNWLGDGDMLPAKLGEFPSRIFTYSWNANTFYNASDETFKSQAETLLQKIHEIRAETKTVGLPIIFIASCFGGLLLAKALVLADRSEPASPQQSILKSTNGIAFLGTPFRGSDGVEAAKYRVLVATLLGATTASDLLLRVLENKPGDREELTDAFTTLAMRCQIPVTMFYETEKSDIANALKGLSKSLVAGVAKITGKRTEMVLVPQYSACLDGEWTKVRLAVRHAHMNKFRGPKDPNYTTVSTCIETFLERLLTRHQVKAMTEAKLLAALQKLEVIFPDMSQRYRDIHTAPSDAFRWLSGHRPASETAITAANTFNSWLRSDEESNNVFWIAGKPGAGKSTFMKFLVDSQCIPSVSGAGTLTIFYFFLLVGQPIQRSIEGLLCSLLHQLLAAALEGKQGIHMRNIAAGFTGNDTQDVVQQLDGLRESKLEAILLKLLGILGSSRRIHVCIDGLDEFKSDSGPRSTLPLVSKLRSIPGVKLIVSSRPEDEFRDSFKSKPHLLLQDVTAEEMSSFANERLSVGKIKRDLRISIVGAVVERAEGIFLWAALVTKALLADVEAGKHPETLRESLEEFPQGMSQLYTSIWNRHNKGVRKHQAEAALYFHLLIDSRAIIDAIPGLRFQYWIWQTGNSISAFIERNMRFGRISLHRDDITLFHIAVASDETLARSLLMDGDKVNPDVVLAHCHAVSQALPIRCAGMIDIDIEHRGPAGPDPESSVQFIHRTAHDFFTRTEDGKEILAHATGLEWPEKFRRIVLASLAKNWAFHSVFNQYGVCYPIFASELHTLLTSEGIVKDRHTSGEVDQLVQLCKKLPRGGNVVNQGLQIRCFLGLGSWLLASSHQDQVRLVNACLSWRTHNWQPYHDLITWLWTFIAPWGYTKVPDQLTAFGPRRTSTSQCLVVSVARLAEVDAGSQVTAARALTGRWYQRPPWETLFNKITATLAEDMMYSFSFFGDSSLGNTAFPNDTSNVLVFNKLHPDQYNCCWAKFLILLSFPFDRGLRQLKAAWRFKDRDFRRRDIVQDKWARIMALGYVDRLSKGPQGPSSWRANAVPPKYWDLLIEMTLEDQHQSEHATNVFKQVLGDPESKDLGRMQDYLLKHGITFKDGEDEDAAQVTGEQTRK</sequence>
<gene>
    <name evidence="1" type="ORF">F5144DRAFT_552742</name>
</gene>
<protein>
    <submittedName>
        <fullName evidence="1">Uncharacterized protein</fullName>
    </submittedName>
</protein>
<proteinExistence type="predicted"/>
<evidence type="ECO:0000313" key="1">
    <source>
        <dbReference type="EMBL" id="KAH6649363.1"/>
    </source>
</evidence>
<dbReference type="EMBL" id="JAGIZQ010000001">
    <property type="protein sequence ID" value="KAH6649363.1"/>
    <property type="molecule type" value="Genomic_DNA"/>
</dbReference>
<comment type="caution">
    <text evidence="1">The sequence shown here is derived from an EMBL/GenBank/DDBJ whole genome shotgun (WGS) entry which is preliminary data.</text>
</comment>
<evidence type="ECO:0000313" key="2">
    <source>
        <dbReference type="Proteomes" id="UP000724584"/>
    </source>
</evidence>
<keyword evidence="2" id="KW-1185">Reference proteome</keyword>